<dbReference type="OrthoDB" id="4404538at2"/>
<protein>
    <recommendedName>
        <fullName evidence="3">DUF2199 domain-containing protein</fullName>
    </recommendedName>
</protein>
<dbReference type="InterPro" id="IPR018697">
    <property type="entry name" value="DUF2199"/>
</dbReference>
<accession>A0A211ZTP8</accession>
<dbReference type="EMBL" id="NHON01000003">
    <property type="protein sequence ID" value="OWJ68651.1"/>
    <property type="molecule type" value="Genomic_DNA"/>
</dbReference>
<dbReference type="Proteomes" id="UP000196655">
    <property type="component" value="Unassembled WGS sequence"/>
</dbReference>
<comment type="caution">
    <text evidence="1">The sequence shown here is derived from an EMBL/GenBank/DDBJ whole genome shotgun (WGS) entry which is preliminary data.</text>
</comment>
<name>A0A211ZTP8_9PROT</name>
<organism evidence="1 2">
    <name type="scientific">Inquilinus limosus</name>
    <dbReference type="NCBI Taxonomy" id="171674"/>
    <lineage>
        <taxon>Bacteria</taxon>
        <taxon>Pseudomonadati</taxon>
        <taxon>Pseudomonadota</taxon>
        <taxon>Alphaproteobacteria</taxon>
        <taxon>Rhodospirillales</taxon>
        <taxon>Rhodospirillaceae</taxon>
        <taxon>Inquilinus</taxon>
    </lineage>
</organism>
<sequence length="177" mass="20272">MTTSPDSFICPHCGESHEGLPRDISYQLPDEIWAMPTKEREERAKFDSDLCSCEGRFFIRGLLQIPFRHEPDYFGWGAWVEVERLVFQRYLEVYDKDAADEPAHAGALANQLPSYGRVIGTPVEIQFGTSRQRPTIRCLSTANSELAIEQRQGIDSARHHEILEIYEAEKAARRNTD</sequence>
<reference evidence="2" key="1">
    <citation type="submission" date="2017-05" db="EMBL/GenBank/DDBJ databases">
        <authorList>
            <person name="Macchi M."/>
            <person name="Festa S."/>
            <person name="Coppotelli B.M."/>
            <person name="Morelli I.S."/>
        </authorList>
    </citation>
    <scope>NUCLEOTIDE SEQUENCE [LARGE SCALE GENOMIC DNA]</scope>
    <source>
        <strain evidence="2">I</strain>
    </source>
</reference>
<keyword evidence="2" id="KW-1185">Reference proteome</keyword>
<dbReference type="RefSeq" id="WP_088149442.1">
    <property type="nucleotide sequence ID" value="NZ_NHON01000003.1"/>
</dbReference>
<evidence type="ECO:0000313" key="1">
    <source>
        <dbReference type="EMBL" id="OWJ68651.1"/>
    </source>
</evidence>
<evidence type="ECO:0000313" key="2">
    <source>
        <dbReference type="Proteomes" id="UP000196655"/>
    </source>
</evidence>
<proteinExistence type="predicted"/>
<dbReference type="Pfam" id="PF09965">
    <property type="entry name" value="DUF2199"/>
    <property type="match status" value="1"/>
</dbReference>
<gene>
    <name evidence="1" type="ORF">BWR60_02570</name>
</gene>
<dbReference type="AlphaFoldDB" id="A0A211ZTP8"/>
<evidence type="ECO:0008006" key="3">
    <source>
        <dbReference type="Google" id="ProtNLM"/>
    </source>
</evidence>